<sequence length="254" mass="27973">MNDRRTQRLDRISDALDSFGSLRLADAASLLEVSEMTVRRDVAAHPERFSCYGGHIIGAQGNGSGTGYVLDRERESHSSNKKIACERAVGFLEPGDTVFIDCGTTTPHLARRLADAKDLTVVCYSLNIADVVRRFEQIKLVLLGGVYHRSSASFDSPEALEHFRRIGINKAFLSAGGVHPAHGVSCSNFHEVGFKQEAMRKALATYLVVDSSKFGKVRSAYFADVDAFDAIVTDAVDFETRRLFEDRGIRLVTP</sequence>
<dbReference type="RefSeq" id="WP_131305130.1">
    <property type="nucleotide sequence ID" value="NZ_SJFN01000001.1"/>
</dbReference>
<evidence type="ECO:0000259" key="4">
    <source>
        <dbReference type="PROSITE" id="PS51000"/>
    </source>
</evidence>
<reference evidence="5 6" key="1">
    <citation type="submission" date="2019-02" db="EMBL/GenBank/DDBJ databases">
        <title>Siculibacillus lacustris gen. nov., sp. nov., a new rosette-forming bacterium isolated from a freshwater crater lake (Lake St. Ana, Romania).</title>
        <authorList>
            <person name="Felfoldi T."/>
            <person name="Marton Z."/>
            <person name="Szabo A."/>
            <person name="Mentes A."/>
            <person name="Boka K."/>
            <person name="Marialigeti K."/>
            <person name="Mathe I."/>
            <person name="Koncz M."/>
            <person name="Schumann P."/>
            <person name="Toth E."/>
        </authorList>
    </citation>
    <scope>NUCLEOTIDE SEQUENCE [LARGE SCALE GENOMIC DNA]</scope>
    <source>
        <strain evidence="5 6">SA-279</strain>
    </source>
</reference>
<keyword evidence="3" id="KW-0804">Transcription</keyword>
<dbReference type="GO" id="GO:0003677">
    <property type="term" value="F:DNA binding"/>
    <property type="evidence" value="ECO:0007669"/>
    <property type="project" value="UniProtKB-KW"/>
</dbReference>
<dbReference type="AlphaFoldDB" id="A0A4Q9VY03"/>
<evidence type="ECO:0000256" key="1">
    <source>
        <dbReference type="ARBA" id="ARBA00023015"/>
    </source>
</evidence>
<dbReference type="EMBL" id="SJFN01000001">
    <property type="protein sequence ID" value="TBW41396.1"/>
    <property type="molecule type" value="Genomic_DNA"/>
</dbReference>
<dbReference type="Pfam" id="PF00455">
    <property type="entry name" value="DeoRC"/>
    <property type="match status" value="1"/>
</dbReference>
<dbReference type="GO" id="GO:0003700">
    <property type="term" value="F:DNA-binding transcription factor activity"/>
    <property type="evidence" value="ECO:0007669"/>
    <property type="project" value="InterPro"/>
</dbReference>
<dbReference type="SMART" id="SM00420">
    <property type="entry name" value="HTH_DEOR"/>
    <property type="match status" value="1"/>
</dbReference>
<protein>
    <submittedName>
        <fullName evidence="5">DeoR/GlpR transcriptional regulator</fullName>
    </submittedName>
</protein>
<gene>
    <name evidence="5" type="ORF">EYW49_01330</name>
</gene>
<dbReference type="PROSITE" id="PS00894">
    <property type="entry name" value="HTH_DEOR_1"/>
    <property type="match status" value="1"/>
</dbReference>
<dbReference type="Pfam" id="PF08220">
    <property type="entry name" value="HTH_DeoR"/>
    <property type="match status" value="1"/>
</dbReference>
<dbReference type="OrthoDB" id="31600at2"/>
<keyword evidence="6" id="KW-1185">Reference proteome</keyword>
<evidence type="ECO:0000256" key="3">
    <source>
        <dbReference type="ARBA" id="ARBA00023163"/>
    </source>
</evidence>
<dbReference type="PANTHER" id="PTHR30363">
    <property type="entry name" value="HTH-TYPE TRANSCRIPTIONAL REGULATOR SRLR-RELATED"/>
    <property type="match status" value="1"/>
</dbReference>
<dbReference type="InterPro" id="IPR018356">
    <property type="entry name" value="Tscrpt_reg_HTH_DeoR_CS"/>
</dbReference>
<dbReference type="PANTHER" id="PTHR30363:SF8">
    <property type="entry name" value="DEOXYRIBOSE OPERON REPRESSOR"/>
    <property type="match status" value="1"/>
</dbReference>
<evidence type="ECO:0000256" key="2">
    <source>
        <dbReference type="ARBA" id="ARBA00023125"/>
    </source>
</evidence>
<dbReference type="SMART" id="SM01134">
    <property type="entry name" value="DeoRC"/>
    <property type="match status" value="1"/>
</dbReference>
<evidence type="ECO:0000313" key="5">
    <source>
        <dbReference type="EMBL" id="TBW41396.1"/>
    </source>
</evidence>
<keyword evidence="2" id="KW-0238">DNA-binding</keyword>
<evidence type="ECO:0000313" key="6">
    <source>
        <dbReference type="Proteomes" id="UP000292781"/>
    </source>
</evidence>
<dbReference type="InterPro" id="IPR050313">
    <property type="entry name" value="Carb_Metab_HTH_regulators"/>
</dbReference>
<dbReference type="InterPro" id="IPR037171">
    <property type="entry name" value="NagB/RpiA_transferase-like"/>
</dbReference>
<accession>A0A4Q9VY03</accession>
<proteinExistence type="predicted"/>
<comment type="caution">
    <text evidence="5">The sequence shown here is derived from an EMBL/GenBank/DDBJ whole genome shotgun (WGS) entry which is preliminary data.</text>
</comment>
<dbReference type="InterPro" id="IPR001034">
    <property type="entry name" value="DeoR_HTH"/>
</dbReference>
<dbReference type="Gene3D" id="3.40.50.1360">
    <property type="match status" value="1"/>
</dbReference>
<feature type="domain" description="HTH deoR-type" evidence="4">
    <location>
        <begin position="5"/>
        <end position="65"/>
    </location>
</feature>
<organism evidence="5 6">
    <name type="scientific">Siculibacillus lacustris</name>
    <dbReference type="NCBI Taxonomy" id="1549641"/>
    <lineage>
        <taxon>Bacteria</taxon>
        <taxon>Pseudomonadati</taxon>
        <taxon>Pseudomonadota</taxon>
        <taxon>Alphaproteobacteria</taxon>
        <taxon>Hyphomicrobiales</taxon>
        <taxon>Ancalomicrobiaceae</taxon>
        <taxon>Siculibacillus</taxon>
    </lineage>
</organism>
<dbReference type="PROSITE" id="PS51000">
    <property type="entry name" value="HTH_DEOR_2"/>
    <property type="match status" value="1"/>
</dbReference>
<dbReference type="SUPFAM" id="SSF100950">
    <property type="entry name" value="NagB/RpiA/CoA transferase-like"/>
    <property type="match status" value="1"/>
</dbReference>
<keyword evidence="1" id="KW-0805">Transcription regulation</keyword>
<dbReference type="Proteomes" id="UP000292781">
    <property type="component" value="Unassembled WGS sequence"/>
</dbReference>
<dbReference type="InterPro" id="IPR014036">
    <property type="entry name" value="DeoR-like_C"/>
</dbReference>
<name>A0A4Q9VY03_9HYPH</name>